<dbReference type="Proteomes" id="UP001470230">
    <property type="component" value="Unassembled WGS sequence"/>
</dbReference>
<dbReference type="EMBL" id="JAPFFF010000006">
    <property type="protein sequence ID" value="KAK8888045.1"/>
    <property type="molecule type" value="Genomic_DNA"/>
</dbReference>
<protein>
    <submittedName>
        <fullName evidence="1">Uncharacterized protein</fullName>
    </submittedName>
</protein>
<proteinExistence type="predicted"/>
<organism evidence="1 2">
    <name type="scientific">Tritrichomonas musculus</name>
    <dbReference type="NCBI Taxonomy" id="1915356"/>
    <lineage>
        <taxon>Eukaryota</taxon>
        <taxon>Metamonada</taxon>
        <taxon>Parabasalia</taxon>
        <taxon>Tritrichomonadida</taxon>
        <taxon>Tritrichomonadidae</taxon>
        <taxon>Tritrichomonas</taxon>
    </lineage>
</organism>
<comment type="caution">
    <text evidence="1">The sequence shown here is derived from an EMBL/GenBank/DDBJ whole genome shotgun (WGS) entry which is preliminary data.</text>
</comment>
<accession>A0ABR2KAA2</accession>
<gene>
    <name evidence="1" type="ORF">M9Y10_039105</name>
</gene>
<evidence type="ECO:0000313" key="1">
    <source>
        <dbReference type="EMBL" id="KAK8888045.1"/>
    </source>
</evidence>
<sequence>MKKSTIGGKGTAKRKILIRQFIESTIMKERKYSDPFDDDESQEIDDSEWNIKPMKINYKRNRKLFEAQKDPDEETQPEDDILVKNRDLAEADRFIASLKLPSKKNVSLKENLAYKANLMNNYDLKETYEKFKVESQRLSSILNDDCNEIYEDENGDHIEPCDDFLI</sequence>
<evidence type="ECO:0000313" key="2">
    <source>
        <dbReference type="Proteomes" id="UP001470230"/>
    </source>
</evidence>
<reference evidence="1 2" key="1">
    <citation type="submission" date="2024-04" db="EMBL/GenBank/DDBJ databases">
        <title>Tritrichomonas musculus Genome.</title>
        <authorList>
            <person name="Alves-Ferreira E."/>
            <person name="Grigg M."/>
            <person name="Lorenzi H."/>
            <person name="Galac M."/>
        </authorList>
    </citation>
    <scope>NUCLEOTIDE SEQUENCE [LARGE SCALE GENOMIC DNA]</scope>
    <source>
        <strain evidence="1 2">EAF2021</strain>
    </source>
</reference>
<name>A0ABR2KAA2_9EUKA</name>
<keyword evidence="2" id="KW-1185">Reference proteome</keyword>